<dbReference type="PANTHER" id="PTHR11923:SF110">
    <property type="entry name" value="SCAVENGER RECEPTOR CLASS B MEMBER 1"/>
    <property type="match status" value="1"/>
</dbReference>
<evidence type="ECO:0000256" key="2">
    <source>
        <dbReference type="ARBA" id="ARBA00004651"/>
    </source>
</evidence>
<dbReference type="AlphaFoldDB" id="A0A9J6H0S1"/>
<dbReference type="PANTHER" id="PTHR11923">
    <property type="entry name" value="SCAVENGER RECEPTOR CLASS B TYPE-1 SR-B1"/>
    <property type="match status" value="1"/>
</dbReference>
<dbReference type="VEuPathDB" id="VectorBase:HLOH_040033"/>
<dbReference type="GO" id="GO:0005737">
    <property type="term" value="C:cytoplasm"/>
    <property type="evidence" value="ECO:0007669"/>
    <property type="project" value="TreeGrafter"/>
</dbReference>
<comment type="subcellular location">
    <subcellularLocation>
        <location evidence="2">Cell membrane</location>
        <topology evidence="2">Multi-pass membrane protein</topology>
    </subcellularLocation>
    <subcellularLocation>
        <location evidence="1">Membrane</location>
        <location evidence="1">Caveola</location>
        <topology evidence="1">Multi-pass membrane protein</topology>
    </subcellularLocation>
</comment>
<dbReference type="OrthoDB" id="18585at2759"/>
<evidence type="ECO:0000256" key="5">
    <source>
        <dbReference type="ARBA" id="ARBA00022692"/>
    </source>
</evidence>
<keyword evidence="9" id="KW-0675">Receptor</keyword>
<evidence type="ECO:0000313" key="13">
    <source>
        <dbReference type="EMBL" id="KAH9384295.1"/>
    </source>
</evidence>
<accession>A0A9J6H0S1</accession>
<dbReference type="Proteomes" id="UP000821853">
    <property type="component" value="Unassembled WGS sequence"/>
</dbReference>
<evidence type="ECO:0000256" key="6">
    <source>
        <dbReference type="ARBA" id="ARBA00022989"/>
    </source>
</evidence>
<comment type="caution">
    <text evidence="13">The sequence shown here is derived from an EMBL/GenBank/DDBJ whole genome shotgun (WGS) entry which is preliminary data.</text>
</comment>
<protein>
    <recommendedName>
        <fullName evidence="11">Scavenger receptor class B member 1</fullName>
    </recommendedName>
    <alternativeName>
        <fullName evidence="12">SR-BI</fullName>
    </alternativeName>
</protein>
<dbReference type="GO" id="GO:0005901">
    <property type="term" value="C:caveola"/>
    <property type="evidence" value="ECO:0007669"/>
    <property type="project" value="UniProtKB-SubCell"/>
</dbReference>
<keyword evidence="7" id="KW-0472">Membrane</keyword>
<evidence type="ECO:0000256" key="4">
    <source>
        <dbReference type="ARBA" id="ARBA00022475"/>
    </source>
</evidence>
<organism evidence="13 14">
    <name type="scientific">Haemaphysalis longicornis</name>
    <name type="common">Bush tick</name>
    <dbReference type="NCBI Taxonomy" id="44386"/>
    <lineage>
        <taxon>Eukaryota</taxon>
        <taxon>Metazoa</taxon>
        <taxon>Ecdysozoa</taxon>
        <taxon>Arthropoda</taxon>
        <taxon>Chelicerata</taxon>
        <taxon>Arachnida</taxon>
        <taxon>Acari</taxon>
        <taxon>Parasitiformes</taxon>
        <taxon>Ixodida</taxon>
        <taxon>Ixodoidea</taxon>
        <taxon>Ixodidae</taxon>
        <taxon>Haemaphysalinae</taxon>
        <taxon>Haemaphysalis</taxon>
    </lineage>
</organism>
<keyword evidence="14" id="KW-1185">Reference proteome</keyword>
<proteinExistence type="inferred from homology"/>
<keyword evidence="4" id="KW-1003">Cell membrane</keyword>
<evidence type="ECO:0000256" key="1">
    <source>
        <dbReference type="ARBA" id="ARBA00004189"/>
    </source>
</evidence>
<gene>
    <name evidence="13" type="ORF">HPB48_026288</name>
</gene>
<keyword evidence="8" id="KW-1015">Disulfide bond</keyword>
<dbReference type="OMA" id="RENSCFP"/>
<evidence type="ECO:0000256" key="7">
    <source>
        <dbReference type="ARBA" id="ARBA00023136"/>
    </source>
</evidence>
<evidence type="ECO:0000256" key="11">
    <source>
        <dbReference type="ARBA" id="ARBA00040821"/>
    </source>
</evidence>
<evidence type="ECO:0000256" key="12">
    <source>
        <dbReference type="ARBA" id="ARBA00042244"/>
    </source>
</evidence>
<name>A0A9J6H0S1_HAELO</name>
<dbReference type="EMBL" id="JABSTR010002034">
    <property type="protein sequence ID" value="KAH9384295.1"/>
    <property type="molecule type" value="Genomic_DNA"/>
</dbReference>
<sequence length="129" mass="14032">MRPVERNIGSPPAMSKSDEQVVFIPHIFRSIPMESAGYESFRGLKVKRFAAGASAFDAGQEFRENSCFPSSRPLPYGGSDPGPCKQGAPLALSLPHFLFADPSYQAAVDGMNLDANKQQFFFNSEPTLG</sequence>
<evidence type="ECO:0000313" key="14">
    <source>
        <dbReference type="Proteomes" id="UP000821853"/>
    </source>
</evidence>
<dbReference type="PRINTS" id="PR01609">
    <property type="entry name" value="CD36FAMILY"/>
</dbReference>
<reference evidence="13 14" key="1">
    <citation type="journal article" date="2020" name="Cell">
        <title>Large-Scale Comparative Analyses of Tick Genomes Elucidate Their Genetic Diversity and Vector Capacities.</title>
        <authorList>
            <consortium name="Tick Genome and Microbiome Consortium (TIGMIC)"/>
            <person name="Jia N."/>
            <person name="Wang J."/>
            <person name="Shi W."/>
            <person name="Du L."/>
            <person name="Sun Y."/>
            <person name="Zhan W."/>
            <person name="Jiang J.F."/>
            <person name="Wang Q."/>
            <person name="Zhang B."/>
            <person name="Ji P."/>
            <person name="Bell-Sakyi L."/>
            <person name="Cui X.M."/>
            <person name="Yuan T.T."/>
            <person name="Jiang B.G."/>
            <person name="Yang W.F."/>
            <person name="Lam T.T."/>
            <person name="Chang Q.C."/>
            <person name="Ding S.J."/>
            <person name="Wang X.J."/>
            <person name="Zhu J.G."/>
            <person name="Ruan X.D."/>
            <person name="Zhao L."/>
            <person name="Wei J.T."/>
            <person name="Ye R.Z."/>
            <person name="Que T.C."/>
            <person name="Du C.H."/>
            <person name="Zhou Y.H."/>
            <person name="Cheng J.X."/>
            <person name="Dai P.F."/>
            <person name="Guo W.B."/>
            <person name="Han X.H."/>
            <person name="Huang E.J."/>
            <person name="Li L.F."/>
            <person name="Wei W."/>
            <person name="Gao Y.C."/>
            <person name="Liu J.Z."/>
            <person name="Shao H.Z."/>
            <person name="Wang X."/>
            <person name="Wang C.C."/>
            <person name="Yang T.C."/>
            <person name="Huo Q.B."/>
            <person name="Li W."/>
            <person name="Chen H.Y."/>
            <person name="Chen S.E."/>
            <person name="Zhou L.G."/>
            <person name="Ni X.B."/>
            <person name="Tian J.H."/>
            <person name="Sheng Y."/>
            <person name="Liu T."/>
            <person name="Pan Y.S."/>
            <person name="Xia L.Y."/>
            <person name="Li J."/>
            <person name="Zhao F."/>
            <person name="Cao W.C."/>
        </authorList>
    </citation>
    <scope>NUCLEOTIDE SEQUENCE [LARGE SCALE GENOMIC DNA]</scope>
    <source>
        <strain evidence="13">HaeL-2018</strain>
    </source>
</reference>
<comment type="similarity">
    <text evidence="3">Belongs to the CD36 family.</text>
</comment>
<dbReference type="Pfam" id="PF01130">
    <property type="entry name" value="CD36"/>
    <property type="match status" value="1"/>
</dbReference>
<keyword evidence="6" id="KW-1133">Transmembrane helix</keyword>
<evidence type="ECO:0000256" key="10">
    <source>
        <dbReference type="ARBA" id="ARBA00023180"/>
    </source>
</evidence>
<keyword evidence="5" id="KW-0812">Transmembrane</keyword>
<evidence type="ECO:0000256" key="3">
    <source>
        <dbReference type="ARBA" id="ARBA00010532"/>
    </source>
</evidence>
<evidence type="ECO:0000256" key="9">
    <source>
        <dbReference type="ARBA" id="ARBA00023170"/>
    </source>
</evidence>
<dbReference type="InterPro" id="IPR002159">
    <property type="entry name" value="CD36_fam"/>
</dbReference>
<evidence type="ECO:0000256" key="8">
    <source>
        <dbReference type="ARBA" id="ARBA00023157"/>
    </source>
</evidence>
<keyword evidence="10" id="KW-0325">Glycoprotein</keyword>
<dbReference type="GO" id="GO:0005044">
    <property type="term" value="F:scavenger receptor activity"/>
    <property type="evidence" value="ECO:0007669"/>
    <property type="project" value="TreeGrafter"/>
</dbReference>